<keyword evidence="3" id="KW-1185">Reference proteome</keyword>
<accession>A0ABS4FFA8</accession>
<organism evidence="2 3">
    <name type="scientific">Paenibacillus lactis</name>
    <dbReference type="NCBI Taxonomy" id="228574"/>
    <lineage>
        <taxon>Bacteria</taxon>
        <taxon>Bacillati</taxon>
        <taxon>Bacillota</taxon>
        <taxon>Bacilli</taxon>
        <taxon>Bacillales</taxon>
        <taxon>Paenibacillaceae</taxon>
        <taxon>Paenibacillus</taxon>
    </lineage>
</organism>
<comment type="caution">
    <text evidence="2">The sequence shown here is derived from an EMBL/GenBank/DDBJ whole genome shotgun (WGS) entry which is preliminary data.</text>
</comment>
<dbReference type="PROSITE" id="PS51186">
    <property type="entry name" value="GNAT"/>
    <property type="match status" value="1"/>
</dbReference>
<name>A0ABS4FFA8_9BACL</name>
<sequence length="194" mass="22359">MQDIEIRRPAYADVEALAHFFRIVVTDTFAKEGLSELDEDIEQEIESKIQYLNRDLESGGEQWYFLIALIDGHVVGTIEYGPPNAMIRQHAPWNKQDIMEVGTVFVHPDYQGRGIGSLLLNVIWLSMMERGYREFCLDSGYSAAQSIWKKKFGEPDVLLQDYWGEGLHHMIWRRSLGDVSITFRNSVDSEKVES</sequence>
<dbReference type="EMBL" id="JAGGKI010000011">
    <property type="protein sequence ID" value="MBP1894943.1"/>
    <property type="molecule type" value="Genomic_DNA"/>
</dbReference>
<dbReference type="Gene3D" id="3.40.630.30">
    <property type="match status" value="1"/>
</dbReference>
<dbReference type="CDD" id="cd04301">
    <property type="entry name" value="NAT_SF"/>
    <property type="match status" value="1"/>
</dbReference>
<dbReference type="RefSeq" id="WP_007130205.1">
    <property type="nucleotide sequence ID" value="NZ_CP139098.1"/>
</dbReference>
<protein>
    <submittedName>
        <fullName evidence="2">GNAT superfamily N-acetyltransferase</fullName>
    </submittedName>
</protein>
<dbReference type="Proteomes" id="UP000706926">
    <property type="component" value="Unassembled WGS sequence"/>
</dbReference>
<feature type="domain" description="N-acetyltransferase" evidence="1">
    <location>
        <begin position="4"/>
        <end position="177"/>
    </location>
</feature>
<proteinExistence type="predicted"/>
<dbReference type="Pfam" id="PF00583">
    <property type="entry name" value="Acetyltransf_1"/>
    <property type="match status" value="1"/>
</dbReference>
<dbReference type="SUPFAM" id="SSF55729">
    <property type="entry name" value="Acyl-CoA N-acyltransferases (Nat)"/>
    <property type="match status" value="1"/>
</dbReference>
<reference evidence="2 3" key="1">
    <citation type="submission" date="2021-03" db="EMBL/GenBank/DDBJ databases">
        <title>Genomic Encyclopedia of Type Strains, Phase IV (KMG-IV): sequencing the most valuable type-strain genomes for metagenomic binning, comparative biology and taxonomic classification.</title>
        <authorList>
            <person name="Goeker M."/>
        </authorList>
    </citation>
    <scope>NUCLEOTIDE SEQUENCE [LARGE SCALE GENOMIC DNA]</scope>
    <source>
        <strain evidence="2 3">DSM 15596</strain>
    </source>
</reference>
<dbReference type="GeneID" id="95405975"/>
<evidence type="ECO:0000259" key="1">
    <source>
        <dbReference type="PROSITE" id="PS51186"/>
    </source>
</evidence>
<gene>
    <name evidence="2" type="ORF">J2Z18_004052</name>
</gene>
<dbReference type="InterPro" id="IPR016181">
    <property type="entry name" value="Acyl_CoA_acyltransferase"/>
</dbReference>
<evidence type="ECO:0000313" key="2">
    <source>
        <dbReference type="EMBL" id="MBP1894943.1"/>
    </source>
</evidence>
<evidence type="ECO:0000313" key="3">
    <source>
        <dbReference type="Proteomes" id="UP000706926"/>
    </source>
</evidence>
<dbReference type="InterPro" id="IPR000182">
    <property type="entry name" value="GNAT_dom"/>
</dbReference>